<name>X1UQ38_9ZZZZ</name>
<sequence length="165" mass="19265">MRAMCLDFPDDTITHEQTLQYMFGPAFLVAPVVEKGARKRKVYLPRGRWYYFWSNEIFSGGRFVEVEAPLDKLPLFVREGSIIPTGQETEYVFEKPLDTLEIHFYKGDRPTNFELYEDDGLTYQYEKGKSIKLKMSLKCNNEIEARIGFPEGNYKLDLKSVKLVI</sequence>
<protein>
    <submittedName>
        <fullName evidence="3">Uncharacterized protein</fullName>
    </submittedName>
</protein>
<proteinExistence type="predicted"/>
<dbReference type="SUPFAM" id="SSF51011">
    <property type="entry name" value="Glycosyl hydrolase domain"/>
    <property type="match status" value="1"/>
</dbReference>
<gene>
    <name evidence="3" type="ORF">S12H4_43159</name>
</gene>
<reference evidence="3" key="1">
    <citation type="journal article" date="2014" name="Front. Microbiol.">
        <title>High frequency of phylogenetically diverse reductive dehalogenase-homologous genes in deep subseafloor sedimentary metagenomes.</title>
        <authorList>
            <person name="Kawai M."/>
            <person name="Futagami T."/>
            <person name="Toyoda A."/>
            <person name="Takaki Y."/>
            <person name="Nishi S."/>
            <person name="Hori S."/>
            <person name="Arai W."/>
            <person name="Tsubouchi T."/>
            <person name="Morono Y."/>
            <person name="Uchiyama I."/>
            <person name="Ito T."/>
            <person name="Fujiyama A."/>
            <person name="Inagaki F."/>
            <person name="Takami H."/>
        </authorList>
    </citation>
    <scope>NUCLEOTIDE SEQUENCE</scope>
    <source>
        <strain evidence="3">Expedition CK06-06</strain>
    </source>
</reference>
<dbReference type="InterPro" id="IPR051816">
    <property type="entry name" value="Glycosyl_Hydrolase_31"/>
</dbReference>
<evidence type="ECO:0000259" key="2">
    <source>
        <dbReference type="Pfam" id="PF21365"/>
    </source>
</evidence>
<dbReference type="PANTHER" id="PTHR43863">
    <property type="entry name" value="HYDROLASE, PUTATIVE (AFU_ORTHOLOGUE AFUA_1G03140)-RELATED"/>
    <property type="match status" value="1"/>
</dbReference>
<organism evidence="3">
    <name type="scientific">marine sediment metagenome</name>
    <dbReference type="NCBI Taxonomy" id="412755"/>
    <lineage>
        <taxon>unclassified sequences</taxon>
        <taxon>metagenomes</taxon>
        <taxon>ecological metagenomes</taxon>
    </lineage>
</organism>
<dbReference type="InterPro" id="IPR048395">
    <property type="entry name" value="Glyco_hydro_31_C"/>
</dbReference>
<dbReference type="InterPro" id="IPR013780">
    <property type="entry name" value="Glyco_hydro_b"/>
</dbReference>
<accession>X1UQ38</accession>
<evidence type="ECO:0000313" key="3">
    <source>
        <dbReference type="EMBL" id="GAJ05737.1"/>
    </source>
</evidence>
<evidence type="ECO:0000259" key="1">
    <source>
        <dbReference type="Pfam" id="PF17137"/>
    </source>
</evidence>
<feature type="domain" description="Glycosyl hydrolase family 31 C-terminal" evidence="2">
    <location>
        <begin position="1"/>
        <end position="83"/>
    </location>
</feature>
<dbReference type="InterPro" id="IPR033403">
    <property type="entry name" value="DUF5110"/>
</dbReference>
<dbReference type="Gene3D" id="2.60.40.1180">
    <property type="entry name" value="Golgi alpha-mannosidase II"/>
    <property type="match status" value="2"/>
</dbReference>
<dbReference type="EMBL" id="BARW01026463">
    <property type="protein sequence ID" value="GAJ05737.1"/>
    <property type="molecule type" value="Genomic_DNA"/>
</dbReference>
<feature type="domain" description="DUF5110" evidence="1">
    <location>
        <begin position="99"/>
        <end position="156"/>
    </location>
</feature>
<dbReference type="Pfam" id="PF17137">
    <property type="entry name" value="DUF5110"/>
    <property type="match status" value="1"/>
</dbReference>
<dbReference type="PANTHER" id="PTHR43863:SF2">
    <property type="entry name" value="MALTASE-GLUCOAMYLASE"/>
    <property type="match status" value="1"/>
</dbReference>
<dbReference type="Pfam" id="PF21365">
    <property type="entry name" value="Glyco_hydro_31_3rd"/>
    <property type="match status" value="1"/>
</dbReference>
<dbReference type="AlphaFoldDB" id="X1UQ38"/>
<comment type="caution">
    <text evidence="3">The sequence shown here is derived from an EMBL/GenBank/DDBJ whole genome shotgun (WGS) entry which is preliminary data.</text>
</comment>
<feature type="non-terminal residue" evidence="3">
    <location>
        <position position="165"/>
    </location>
</feature>